<reference evidence="1" key="1">
    <citation type="submission" date="2014-11" db="EMBL/GenBank/DDBJ databases">
        <authorList>
            <person name="Amaro Gonzalez C."/>
        </authorList>
    </citation>
    <scope>NUCLEOTIDE SEQUENCE</scope>
</reference>
<proteinExistence type="predicted"/>
<reference evidence="1" key="2">
    <citation type="journal article" date="2015" name="Fish Shellfish Immunol.">
        <title>Early steps in the European eel (Anguilla anguilla)-Vibrio vulnificus interaction in the gills: Role of the RtxA13 toxin.</title>
        <authorList>
            <person name="Callol A."/>
            <person name="Pajuelo D."/>
            <person name="Ebbesson L."/>
            <person name="Teles M."/>
            <person name="MacKenzie S."/>
            <person name="Amaro C."/>
        </authorList>
    </citation>
    <scope>NUCLEOTIDE SEQUENCE</scope>
</reference>
<accession>A0A0E9SUJ8</accession>
<sequence length="32" mass="3752">MSTFQSDQPADLWTGPLTDMFHLTSRARMWHS</sequence>
<dbReference type="EMBL" id="GBXM01024654">
    <property type="protein sequence ID" value="JAH83923.1"/>
    <property type="molecule type" value="Transcribed_RNA"/>
</dbReference>
<organism evidence="1">
    <name type="scientific">Anguilla anguilla</name>
    <name type="common">European freshwater eel</name>
    <name type="synonym">Muraena anguilla</name>
    <dbReference type="NCBI Taxonomy" id="7936"/>
    <lineage>
        <taxon>Eukaryota</taxon>
        <taxon>Metazoa</taxon>
        <taxon>Chordata</taxon>
        <taxon>Craniata</taxon>
        <taxon>Vertebrata</taxon>
        <taxon>Euteleostomi</taxon>
        <taxon>Actinopterygii</taxon>
        <taxon>Neopterygii</taxon>
        <taxon>Teleostei</taxon>
        <taxon>Anguilliformes</taxon>
        <taxon>Anguillidae</taxon>
        <taxon>Anguilla</taxon>
    </lineage>
</organism>
<name>A0A0E9SUJ8_ANGAN</name>
<protein>
    <submittedName>
        <fullName evidence="1">Uncharacterized protein</fullName>
    </submittedName>
</protein>
<dbReference type="AlphaFoldDB" id="A0A0E9SUJ8"/>
<evidence type="ECO:0000313" key="1">
    <source>
        <dbReference type="EMBL" id="JAH44971.1"/>
    </source>
</evidence>
<dbReference type="EMBL" id="GBXM01063606">
    <property type="protein sequence ID" value="JAH44971.1"/>
    <property type="molecule type" value="Transcribed_RNA"/>
</dbReference>